<comment type="subcellular location">
    <subcellularLocation>
        <location evidence="1">Cell membrane</location>
        <topology evidence="1">Multi-pass membrane protein</topology>
    </subcellularLocation>
</comment>
<feature type="binding site" evidence="7">
    <location>
        <position position="181"/>
    </location>
    <ligand>
        <name>Mg(2+)</name>
        <dbReference type="ChEBI" id="CHEBI:18420"/>
    </ligand>
</feature>
<sequence length="381" mass="40961">MLTSPSSWMIWLIVATVVPPLLITLVSIYPVRRFAYQLGLVAHPGGHSTHVNATPLGGGIGIWLGILITFAAATLAIYLAQHDPSLRSRVPAPLLPYLEGASSRMGQLWSLLAAGSVLVILGVTDDRRGGVNPFFRLLVEFAVAAYVVYGLGFGLTAFIEIAWLTNLLSVIWIVGLINSFNMLDNMDGLSGGVAAIIAASMAIVMLTTPDPETNCPQVLVAALLLVVCGALLGFLWHNRPPAKIFMGDGGSYLVGFLVAVAMLMATFAGNDQPRPHAMLAPLCAMAVPLYDMITVLWIRIRQGRSPFIGDRSHFSHRLVELGLSRTQAVLTIYLVTGTCGLASILLTHVGVWQAMMVIGIVGCMLLLVIILESTQWQHNDE</sequence>
<evidence type="ECO:0000256" key="8">
    <source>
        <dbReference type="SAM" id="Phobius"/>
    </source>
</evidence>
<dbReference type="EC" id="2.7.8.33" evidence="9"/>
<feature type="transmembrane region" description="Helical" evidence="8">
    <location>
        <begin position="135"/>
        <end position="155"/>
    </location>
</feature>
<keyword evidence="2" id="KW-1003">Cell membrane</keyword>
<dbReference type="GO" id="GO:0044038">
    <property type="term" value="P:cell wall macromolecule biosynthetic process"/>
    <property type="evidence" value="ECO:0007669"/>
    <property type="project" value="TreeGrafter"/>
</dbReference>
<feature type="transmembrane region" description="Helical" evidence="8">
    <location>
        <begin position="161"/>
        <end position="181"/>
    </location>
</feature>
<protein>
    <submittedName>
        <fullName evidence="9">WecA-like glycosyltransferase</fullName>
        <ecNumber evidence="9">2.7.8.33</ecNumber>
    </submittedName>
</protein>
<dbReference type="PANTHER" id="PTHR22926:SF3">
    <property type="entry name" value="UNDECAPRENYL-PHOSPHATE ALPHA-N-ACETYLGLUCOSAMINYL 1-PHOSPHATE TRANSFERASE"/>
    <property type="match status" value="1"/>
</dbReference>
<evidence type="ECO:0000256" key="7">
    <source>
        <dbReference type="PIRSR" id="PIRSR600715-1"/>
    </source>
</evidence>
<evidence type="ECO:0000313" key="10">
    <source>
        <dbReference type="Proteomes" id="UP000315471"/>
    </source>
</evidence>
<feature type="transmembrane region" description="Helical" evidence="8">
    <location>
        <begin position="6"/>
        <end position="29"/>
    </location>
</feature>
<evidence type="ECO:0000256" key="3">
    <source>
        <dbReference type="ARBA" id="ARBA00022679"/>
    </source>
</evidence>
<organism evidence="9 10">
    <name type="scientific">Novipirellula aureliae</name>
    <dbReference type="NCBI Taxonomy" id="2527966"/>
    <lineage>
        <taxon>Bacteria</taxon>
        <taxon>Pseudomonadati</taxon>
        <taxon>Planctomycetota</taxon>
        <taxon>Planctomycetia</taxon>
        <taxon>Pirellulales</taxon>
        <taxon>Pirellulaceae</taxon>
        <taxon>Novipirellula</taxon>
    </lineage>
</organism>
<comment type="cofactor">
    <cofactor evidence="7">
        <name>Mg(2+)</name>
        <dbReference type="ChEBI" id="CHEBI:18420"/>
    </cofactor>
</comment>
<feature type="binding site" evidence="7">
    <location>
        <position position="248"/>
    </location>
    <ligand>
        <name>Mg(2+)</name>
        <dbReference type="ChEBI" id="CHEBI:18420"/>
    </ligand>
</feature>
<evidence type="ECO:0000256" key="5">
    <source>
        <dbReference type="ARBA" id="ARBA00022989"/>
    </source>
</evidence>
<keyword evidence="6 8" id="KW-0472">Membrane</keyword>
<reference evidence="9 10" key="1">
    <citation type="submission" date="2019-02" db="EMBL/GenBank/DDBJ databases">
        <title>Deep-cultivation of Planctomycetes and their phenomic and genomic characterization uncovers novel biology.</title>
        <authorList>
            <person name="Wiegand S."/>
            <person name="Jogler M."/>
            <person name="Boedeker C."/>
            <person name="Pinto D."/>
            <person name="Vollmers J."/>
            <person name="Rivas-Marin E."/>
            <person name="Kohn T."/>
            <person name="Peeters S.H."/>
            <person name="Heuer A."/>
            <person name="Rast P."/>
            <person name="Oberbeckmann S."/>
            <person name="Bunk B."/>
            <person name="Jeske O."/>
            <person name="Meyerdierks A."/>
            <person name="Storesund J.E."/>
            <person name="Kallscheuer N."/>
            <person name="Luecker S."/>
            <person name="Lage O.M."/>
            <person name="Pohl T."/>
            <person name="Merkel B.J."/>
            <person name="Hornburger P."/>
            <person name="Mueller R.-W."/>
            <person name="Bruemmer F."/>
            <person name="Labrenz M."/>
            <person name="Spormann A.M."/>
            <person name="Op Den Camp H."/>
            <person name="Overmann J."/>
            <person name="Amann R."/>
            <person name="Jetten M.S.M."/>
            <person name="Mascher T."/>
            <person name="Medema M.H."/>
            <person name="Devos D.P."/>
            <person name="Kaster A.-K."/>
            <person name="Ovreas L."/>
            <person name="Rohde M."/>
            <person name="Galperin M.Y."/>
            <person name="Jogler C."/>
        </authorList>
    </citation>
    <scope>NUCLEOTIDE SEQUENCE [LARGE SCALE GENOMIC DNA]</scope>
    <source>
        <strain evidence="9 10">Q31b</strain>
    </source>
</reference>
<comment type="caution">
    <text evidence="9">The sequence shown here is derived from an EMBL/GenBank/DDBJ whole genome shotgun (WGS) entry which is preliminary data.</text>
</comment>
<keyword evidence="3 9" id="KW-0808">Transferase</keyword>
<dbReference type="InterPro" id="IPR000715">
    <property type="entry name" value="Glycosyl_transferase_4"/>
</dbReference>
<evidence type="ECO:0000256" key="2">
    <source>
        <dbReference type="ARBA" id="ARBA00022475"/>
    </source>
</evidence>
<feature type="transmembrane region" description="Helical" evidence="8">
    <location>
        <begin position="279"/>
        <end position="300"/>
    </location>
</feature>
<dbReference type="PANTHER" id="PTHR22926">
    <property type="entry name" value="PHOSPHO-N-ACETYLMURAMOYL-PENTAPEPTIDE-TRANSFERASE"/>
    <property type="match status" value="1"/>
</dbReference>
<evidence type="ECO:0000313" key="9">
    <source>
        <dbReference type="EMBL" id="TWU45495.1"/>
    </source>
</evidence>
<dbReference type="GO" id="GO:0005886">
    <property type="term" value="C:plasma membrane"/>
    <property type="evidence" value="ECO:0007669"/>
    <property type="project" value="UniProtKB-SubCell"/>
</dbReference>
<keyword evidence="5 8" id="KW-1133">Transmembrane helix</keyword>
<dbReference type="GO" id="GO:0071555">
    <property type="term" value="P:cell wall organization"/>
    <property type="evidence" value="ECO:0007669"/>
    <property type="project" value="TreeGrafter"/>
</dbReference>
<dbReference type="Proteomes" id="UP000315471">
    <property type="component" value="Unassembled WGS sequence"/>
</dbReference>
<name>A0A5C6EAF2_9BACT</name>
<evidence type="ECO:0000256" key="1">
    <source>
        <dbReference type="ARBA" id="ARBA00004651"/>
    </source>
</evidence>
<keyword evidence="7" id="KW-0460">Magnesium</keyword>
<accession>A0A5C6EAF2</accession>
<dbReference type="GO" id="GO:0036380">
    <property type="term" value="F:UDP-N-acetylglucosamine-undecaprenyl-phosphate N-acetylglucosaminephosphotransferase activity"/>
    <property type="evidence" value="ECO:0007669"/>
    <property type="project" value="UniProtKB-EC"/>
</dbReference>
<dbReference type="CDD" id="cd06853">
    <property type="entry name" value="GT_WecA_like"/>
    <property type="match status" value="1"/>
</dbReference>
<keyword evidence="4 8" id="KW-0812">Transmembrane</keyword>
<dbReference type="GO" id="GO:0046872">
    <property type="term" value="F:metal ion binding"/>
    <property type="evidence" value="ECO:0007669"/>
    <property type="project" value="UniProtKB-KW"/>
</dbReference>
<feature type="transmembrane region" description="Helical" evidence="8">
    <location>
        <begin position="321"/>
        <end position="345"/>
    </location>
</feature>
<feature type="transmembrane region" description="Helical" evidence="8">
    <location>
        <begin position="101"/>
        <end position="123"/>
    </location>
</feature>
<gene>
    <name evidence="9" type="ORF">Q31b_06670</name>
</gene>
<feature type="transmembrane region" description="Helical" evidence="8">
    <location>
        <begin position="60"/>
        <end position="81"/>
    </location>
</feature>
<feature type="transmembrane region" description="Helical" evidence="8">
    <location>
        <begin position="188"/>
        <end position="206"/>
    </location>
</feature>
<feature type="transmembrane region" description="Helical" evidence="8">
    <location>
        <begin position="218"/>
        <end position="237"/>
    </location>
</feature>
<keyword evidence="7" id="KW-0479">Metal-binding</keyword>
<dbReference type="EMBL" id="SJPY01000001">
    <property type="protein sequence ID" value="TWU45495.1"/>
    <property type="molecule type" value="Genomic_DNA"/>
</dbReference>
<dbReference type="Pfam" id="PF00953">
    <property type="entry name" value="Glycos_transf_4"/>
    <property type="match status" value="1"/>
</dbReference>
<dbReference type="GO" id="GO:0009103">
    <property type="term" value="P:lipopolysaccharide biosynthetic process"/>
    <property type="evidence" value="ECO:0007669"/>
    <property type="project" value="TreeGrafter"/>
</dbReference>
<evidence type="ECO:0000256" key="6">
    <source>
        <dbReference type="ARBA" id="ARBA00023136"/>
    </source>
</evidence>
<feature type="transmembrane region" description="Helical" evidence="8">
    <location>
        <begin position="351"/>
        <end position="371"/>
    </location>
</feature>
<evidence type="ECO:0000256" key="4">
    <source>
        <dbReference type="ARBA" id="ARBA00022692"/>
    </source>
</evidence>
<dbReference type="AlphaFoldDB" id="A0A5C6EAF2"/>
<feature type="transmembrane region" description="Helical" evidence="8">
    <location>
        <begin position="249"/>
        <end position="267"/>
    </location>
</feature>
<keyword evidence="10" id="KW-1185">Reference proteome</keyword>
<proteinExistence type="predicted"/>